<dbReference type="SUPFAM" id="SSF48225">
    <property type="entry name" value="Seven-hairpin glycosidases"/>
    <property type="match status" value="1"/>
</dbReference>
<dbReference type="Gene3D" id="1.50.10.10">
    <property type="match status" value="1"/>
</dbReference>
<feature type="disulfide bond" evidence="8">
    <location>
        <begin position="389"/>
        <end position="418"/>
    </location>
</feature>
<evidence type="ECO:0000256" key="1">
    <source>
        <dbReference type="ARBA" id="ARBA00001913"/>
    </source>
</evidence>
<dbReference type="EMBL" id="JAESVG020000003">
    <property type="protein sequence ID" value="KAG8628642.1"/>
    <property type="molecule type" value="Genomic_DNA"/>
</dbReference>
<evidence type="ECO:0000313" key="12">
    <source>
        <dbReference type="Proteomes" id="UP000809789"/>
    </source>
</evidence>
<evidence type="ECO:0000256" key="8">
    <source>
        <dbReference type="PIRSR" id="PIRSR601382-3"/>
    </source>
</evidence>
<dbReference type="FunFam" id="1.50.10.10:FF:000037">
    <property type="entry name" value="alpha-1,2-Mannosidase"/>
    <property type="match status" value="1"/>
</dbReference>
<feature type="active site" description="Proton donor" evidence="6">
    <location>
        <position position="432"/>
    </location>
</feature>
<proteinExistence type="inferred from homology"/>
<dbReference type="Pfam" id="PF01532">
    <property type="entry name" value="Glyco_hydro_47"/>
    <property type="match status" value="1"/>
</dbReference>
<evidence type="ECO:0000256" key="3">
    <source>
        <dbReference type="ARBA" id="ARBA00007658"/>
    </source>
</evidence>
<dbReference type="EC" id="3.2.1.-" evidence="9"/>
<dbReference type="GO" id="GO:0005509">
    <property type="term" value="F:calcium ion binding"/>
    <property type="evidence" value="ECO:0007669"/>
    <property type="project" value="InterPro"/>
</dbReference>
<protein>
    <recommendedName>
        <fullName evidence="9">alpha-1,2-Mannosidase</fullName>
        <ecNumber evidence="9">3.2.1.-</ecNumber>
    </recommendedName>
</protein>
<keyword evidence="5 8" id="KW-1015">Disulfide bond</keyword>
<reference evidence="11" key="1">
    <citation type="submission" date="2021-07" db="EMBL/GenBank/DDBJ databases">
        <title>Elsinoe batatas strain:CRI-CJ2 Genome sequencing and assembly.</title>
        <authorList>
            <person name="Huang L."/>
        </authorList>
    </citation>
    <scope>NUCLEOTIDE SEQUENCE</scope>
    <source>
        <strain evidence="11">CRI-CJ2</strain>
    </source>
</reference>
<accession>A0A8K0L3V0</accession>
<evidence type="ECO:0000256" key="5">
    <source>
        <dbReference type="ARBA" id="ARBA00023157"/>
    </source>
</evidence>
<evidence type="ECO:0000256" key="6">
    <source>
        <dbReference type="PIRSR" id="PIRSR601382-1"/>
    </source>
</evidence>
<dbReference type="InterPro" id="IPR036026">
    <property type="entry name" value="Seven-hairpin_glycosidases"/>
</dbReference>
<dbReference type="InterPro" id="IPR001382">
    <property type="entry name" value="Glyco_hydro_47"/>
</dbReference>
<dbReference type="InterPro" id="IPR050749">
    <property type="entry name" value="Glycosyl_Hydrolase_47"/>
</dbReference>
<evidence type="ECO:0000256" key="2">
    <source>
        <dbReference type="ARBA" id="ARBA00004922"/>
    </source>
</evidence>
<evidence type="ECO:0000313" key="11">
    <source>
        <dbReference type="EMBL" id="KAG8628642.1"/>
    </source>
</evidence>
<feature type="binding site" evidence="7">
    <location>
        <position position="589"/>
    </location>
    <ligand>
        <name>Ca(2+)</name>
        <dbReference type="ChEBI" id="CHEBI:29108"/>
    </ligand>
</feature>
<feature type="active site" evidence="6">
    <location>
        <position position="503"/>
    </location>
</feature>
<dbReference type="PANTHER" id="PTHR11742:SF49">
    <property type="entry name" value="ALPHA-1,2-MANNOSIDASE"/>
    <property type="match status" value="1"/>
</dbReference>
<feature type="active site" description="Proton donor" evidence="6">
    <location>
        <position position="176"/>
    </location>
</feature>
<dbReference type="AlphaFoldDB" id="A0A8K0L3V0"/>
<comment type="caution">
    <text evidence="11">The sequence shown here is derived from an EMBL/GenBank/DDBJ whole genome shotgun (WGS) entry which is preliminary data.</text>
</comment>
<keyword evidence="7" id="KW-0106">Calcium</keyword>
<gene>
    <name evidence="11" type="ORF">KVT40_002507</name>
</gene>
<feature type="region of interest" description="Disordered" evidence="10">
    <location>
        <begin position="461"/>
        <end position="480"/>
    </location>
</feature>
<dbReference type="GO" id="GO:0016020">
    <property type="term" value="C:membrane"/>
    <property type="evidence" value="ECO:0007669"/>
    <property type="project" value="InterPro"/>
</dbReference>
<evidence type="ECO:0000256" key="10">
    <source>
        <dbReference type="SAM" id="MobiDB-lite"/>
    </source>
</evidence>
<dbReference type="OrthoDB" id="8118055at2759"/>
<dbReference type="GO" id="GO:0036503">
    <property type="term" value="P:ERAD pathway"/>
    <property type="evidence" value="ECO:0007669"/>
    <property type="project" value="UniProtKB-ARBA"/>
</dbReference>
<dbReference type="Proteomes" id="UP000809789">
    <property type="component" value="Unassembled WGS sequence"/>
</dbReference>
<keyword evidence="12" id="KW-1185">Reference proteome</keyword>
<dbReference type="UniPathway" id="UPA00378"/>
<keyword evidence="7" id="KW-0479">Metal-binding</keyword>
<dbReference type="GO" id="GO:0005975">
    <property type="term" value="P:carbohydrate metabolic process"/>
    <property type="evidence" value="ECO:0007669"/>
    <property type="project" value="InterPro"/>
</dbReference>
<keyword evidence="4 9" id="KW-0378">Hydrolase</keyword>
<evidence type="ECO:0000256" key="7">
    <source>
        <dbReference type="PIRSR" id="PIRSR601382-2"/>
    </source>
</evidence>
<evidence type="ECO:0000256" key="9">
    <source>
        <dbReference type="RuleBase" id="RU361193"/>
    </source>
</evidence>
<dbReference type="GO" id="GO:0004571">
    <property type="term" value="F:mannosyl-oligosaccharide 1,2-alpha-mannosidase activity"/>
    <property type="evidence" value="ECO:0007669"/>
    <property type="project" value="InterPro"/>
</dbReference>
<feature type="active site" evidence="6">
    <location>
        <position position="317"/>
    </location>
</feature>
<dbReference type="PRINTS" id="PR00747">
    <property type="entry name" value="GLYHDRLASE47"/>
</dbReference>
<dbReference type="PANTHER" id="PTHR11742">
    <property type="entry name" value="MANNOSYL-OLIGOSACCHARIDE ALPHA-1,2-MANNOSIDASE-RELATED"/>
    <property type="match status" value="1"/>
</dbReference>
<comment type="similarity">
    <text evidence="3 9">Belongs to the glycosyl hydrolase 47 family.</text>
</comment>
<sequence>MPFLHRRHLAVALFLVTIVFLSFSLVFSPDYTARSLFKDLKKPTPRFSWKDIQQAYPVENPRPLPTNSPKAIPAIQYDFPPESSAERTEREGRLRAVKKAFVHSWDGYKKHAWLQDEVGPLTGTSRNGFGGWGATLVDSLDTLWIMGMKDEFNKAVAALDYVDFSACPDERISLFETTIRYLGGLLSAHDLSAGSPQSTKLLDKATEVGDMLYKAFDTPDRMPITQWYWERAAMNTIPQQTPFSVLLAEYGSLSLEFTRLSQVTGDMKYYDAIARVMDLFAAQQNDTNVPGLWPVTLKAKSQNFASDNHFTLGSMADSTYEYLPKQYLLLNGRDETYERMYLSALAAANETLFFRPVTPNATNLLFSGSAKGWSKTSLHADSESQHLTCFVGGMVALGAKLFSRPEDLKTARKLTDGCIWAYESMPTGIMPETFTVQRCEEKDNPGCTWTEQGWYEAIRGGETRGQRTPGEDPDEQTRQAIRRRRLPPGFTRLNDKRYMLRPEALESVFVLYRLTGDRKLMDDGWKMFQSIVKHTRTDIAHAGIKDVSVPEPKLEDKMESFWTGETLKYAYLLFSEPDVVSLDDWVLNTEAHPLRRERS</sequence>
<dbReference type="GO" id="GO:0005783">
    <property type="term" value="C:endoplasmic reticulum"/>
    <property type="evidence" value="ECO:0007669"/>
    <property type="project" value="TreeGrafter"/>
</dbReference>
<dbReference type="InterPro" id="IPR012341">
    <property type="entry name" value="6hp_glycosidase-like_sf"/>
</dbReference>
<comment type="cofactor">
    <cofactor evidence="1 7">
        <name>Ca(2+)</name>
        <dbReference type="ChEBI" id="CHEBI:29108"/>
    </cofactor>
</comment>
<evidence type="ECO:0000256" key="4">
    <source>
        <dbReference type="ARBA" id="ARBA00022801"/>
    </source>
</evidence>
<comment type="pathway">
    <text evidence="2">Protein modification; protein glycosylation.</text>
</comment>
<name>A0A8K0L3V0_9PEZI</name>
<organism evidence="11 12">
    <name type="scientific">Elsinoe batatas</name>
    <dbReference type="NCBI Taxonomy" id="2601811"/>
    <lineage>
        <taxon>Eukaryota</taxon>
        <taxon>Fungi</taxon>
        <taxon>Dikarya</taxon>
        <taxon>Ascomycota</taxon>
        <taxon>Pezizomycotina</taxon>
        <taxon>Dothideomycetes</taxon>
        <taxon>Dothideomycetidae</taxon>
        <taxon>Myriangiales</taxon>
        <taxon>Elsinoaceae</taxon>
        <taxon>Elsinoe</taxon>
    </lineage>
</organism>
<keyword evidence="9" id="KW-0326">Glycosidase</keyword>